<name>D3PAJ0_DEFDS</name>
<proteinExistence type="predicted"/>
<feature type="domain" description="Methyltransferase" evidence="4">
    <location>
        <begin position="111"/>
        <end position="245"/>
    </location>
</feature>
<dbReference type="SUPFAM" id="SSF53335">
    <property type="entry name" value="S-adenosyl-L-methionine-dependent methyltransferases"/>
    <property type="match status" value="1"/>
</dbReference>
<dbReference type="PANTHER" id="PTHR18895">
    <property type="entry name" value="HEMK METHYLTRANSFERASE"/>
    <property type="match status" value="1"/>
</dbReference>
<dbReference type="PANTHER" id="PTHR18895:SF74">
    <property type="entry name" value="MTRF1L RELEASE FACTOR GLUTAMINE METHYLTRANSFERASE"/>
    <property type="match status" value="1"/>
</dbReference>
<keyword evidence="6" id="KW-1185">Reference proteome</keyword>
<evidence type="ECO:0000256" key="1">
    <source>
        <dbReference type="ARBA" id="ARBA00022603"/>
    </source>
</evidence>
<sequence length="278" mass="32329">MSLLKGDYYSLRDIYNYLSSSFDHLSSSQIKELLSYLFGLNYSDLFLHMDDIFLIDDKVKEVFLKVKRKYPVNYITQNRNFYGLDFYINEDVLIPRYETEVLVEEAIKRVKKGVILDLCTGSGCIPISVMKNSGIDFGIGVDISFNALKVAKANKKRLLSDKKLKFVCFDVLEIDKIFKDKIEFDLITCNPPYVDINGEYEDSIMYEPSEALFADDNGLKFYKKLLYKLPKLCKKNGFIIFEIPCDKLDMIKNIFYGKDIELVKDLSGKERVLIWKNL</sequence>
<dbReference type="CDD" id="cd02440">
    <property type="entry name" value="AdoMet_MTases"/>
    <property type="match status" value="1"/>
</dbReference>
<dbReference type="InterPro" id="IPR025714">
    <property type="entry name" value="Methyltranfer_dom"/>
</dbReference>
<organism evidence="5 6">
    <name type="scientific">Deferribacter desulfuricans (strain DSM 14783 / JCM 11476 / NBRC 101012 / SSM1)</name>
    <dbReference type="NCBI Taxonomy" id="639282"/>
    <lineage>
        <taxon>Bacteria</taxon>
        <taxon>Pseudomonadati</taxon>
        <taxon>Deferribacterota</taxon>
        <taxon>Deferribacteres</taxon>
        <taxon>Deferribacterales</taxon>
        <taxon>Deferribacteraceae</taxon>
        <taxon>Deferribacter</taxon>
    </lineage>
</organism>
<dbReference type="InterPro" id="IPR029063">
    <property type="entry name" value="SAM-dependent_MTases_sf"/>
</dbReference>
<dbReference type="Pfam" id="PF13847">
    <property type="entry name" value="Methyltransf_31"/>
    <property type="match status" value="1"/>
</dbReference>
<dbReference type="NCBIfam" id="TIGR03534">
    <property type="entry name" value="RF_mod_PrmC"/>
    <property type="match status" value="1"/>
</dbReference>
<dbReference type="InterPro" id="IPR004556">
    <property type="entry name" value="HemK-like"/>
</dbReference>
<evidence type="ECO:0000259" key="4">
    <source>
        <dbReference type="Pfam" id="PF13847"/>
    </source>
</evidence>
<dbReference type="InterPro" id="IPR019874">
    <property type="entry name" value="RF_methyltr_PrmC"/>
</dbReference>
<evidence type="ECO:0000313" key="6">
    <source>
        <dbReference type="Proteomes" id="UP000001520"/>
    </source>
</evidence>
<dbReference type="GO" id="GO:0102559">
    <property type="term" value="F:peptide chain release factor N(5)-glutamine methyltransferase activity"/>
    <property type="evidence" value="ECO:0007669"/>
    <property type="project" value="UniProtKB-EC"/>
</dbReference>
<gene>
    <name evidence="5" type="ordered locus">DEFDS_0101</name>
</gene>
<dbReference type="STRING" id="639282.DEFDS_0101"/>
<dbReference type="KEGG" id="ddf:DEFDS_0101"/>
<dbReference type="RefSeq" id="WP_013006861.1">
    <property type="nucleotide sequence ID" value="NC_013939.1"/>
</dbReference>
<dbReference type="Proteomes" id="UP000001520">
    <property type="component" value="Chromosome"/>
</dbReference>
<keyword evidence="2" id="KW-0808">Transferase</keyword>
<keyword evidence="1 5" id="KW-0489">Methyltransferase</keyword>
<dbReference type="EMBL" id="AP011529">
    <property type="protein sequence ID" value="BAI79613.1"/>
    <property type="molecule type" value="Genomic_DNA"/>
</dbReference>
<dbReference type="GO" id="GO:0032259">
    <property type="term" value="P:methylation"/>
    <property type="evidence" value="ECO:0007669"/>
    <property type="project" value="UniProtKB-KW"/>
</dbReference>
<evidence type="ECO:0000256" key="3">
    <source>
        <dbReference type="ARBA" id="ARBA00022691"/>
    </source>
</evidence>
<dbReference type="InterPro" id="IPR050320">
    <property type="entry name" value="N5-glutamine_MTase"/>
</dbReference>
<dbReference type="Gene3D" id="3.40.50.150">
    <property type="entry name" value="Vaccinia Virus protein VP39"/>
    <property type="match status" value="1"/>
</dbReference>
<protein>
    <submittedName>
        <fullName evidence="5">Modification methylase, HemK family</fullName>
    </submittedName>
</protein>
<dbReference type="OrthoDB" id="9800643at2"/>
<dbReference type="Gene3D" id="1.10.8.10">
    <property type="entry name" value="DNA helicase RuvA subunit, C-terminal domain"/>
    <property type="match status" value="1"/>
</dbReference>
<reference evidence="5 6" key="1">
    <citation type="journal article" date="2010" name="DNA Res.">
        <title>Bacterial lifestyle in a deep-sea hydrothermal vent chimney revealed by the genome sequence of the thermophilic bacterium Deferribacter desulfuricans SSM1.</title>
        <authorList>
            <person name="Takaki Y."/>
            <person name="Shimamura S."/>
            <person name="Nakagawa S."/>
            <person name="Fukuhara Y."/>
            <person name="Horikawa H."/>
            <person name="Ankai A."/>
            <person name="Harada T."/>
            <person name="Hosoyama A."/>
            <person name="Oguchi A."/>
            <person name="Fukui S."/>
            <person name="Fujita N."/>
            <person name="Takami H."/>
            <person name="Takai K."/>
        </authorList>
    </citation>
    <scope>NUCLEOTIDE SEQUENCE [LARGE SCALE GENOMIC DNA]</scope>
    <source>
        <strain evidence="6">DSM 14783 / JCM 11476 / NBRC 101012 / SSM1</strain>
    </source>
</reference>
<dbReference type="NCBIfam" id="TIGR00536">
    <property type="entry name" value="hemK_fam"/>
    <property type="match status" value="1"/>
</dbReference>
<evidence type="ECO:0000256" key="2">
    <source>
        <dbReference type="ARBA" id="ARBA00022679"/>
    </source>
</evidence>
<dbReference type="HOGENOM" id="CLU_018398_3_2_0"/>
<keyword evidence="3" id="KW-0949">S-adenosyl-L-methionine</keyword>
<dbReference type="eggNOG" id="COG2890">
    <property type="taxonomic scope" value="Bacteria"/>
</dbReference>
<accession>D3PAJ0</accession>
<evidence type="ECO:0000313" key="5">
    <source>
        <dbReference type="EMBL" id="BAI79613.1"/>
    </source>
</evidence>
<dbReference type="AlphaFoldDB" id="D3PAJ0"/>